<dbReference type="Gene3D" id="6.10.250.690">
    <property type="match status" value="1"/>
</dbReference>
<evidence type="ECO:0000313" key="11">
    <source>
        <dbReference type="Proteomes" id="UP001207930"/>
    </source>
</evidence>
<feature type="domain" description="OmpR/PhoB-type" evidence="9">
    <location>
        <begin position="123"/>
        <end position="216"/>
    </location>
</feature>
<protein>
    <submittedName>
        <fullName evidence="10">Response regulator transcription factor</fullName>
    </submittedName>
</protein>
<sequence length="216" mass="24116">MRLLVIEDDPLLLHSLSEGLREELYAVDTAADGEEGLRKARETDYDSIVLDGMLPGIDGWELLARLRREKKTPVLMLTARDAVPDRIRGLDAGADDYLTKPFDFEELLARLRALIRRSSGLGTSVLEIDGIEVDTAARIVRHGGEAVSLTPREYGLVEYLALHRGSVVSRTELYEHLFDESDDTLSNLLDVHVSNVRKKLGASFISTRRGHGYCIE</sequence>
<dbReference type="InterPro" id="IPR036388">
    <property type="entry name" value="WH-like_DNA-bd_sf"/>
</dbReference>
<accession>A0ABT3FQM4</accession>
<keyword evidence="5" id="KW-0804">Transcription</keyword>
<keyword evidence="2" id="KW-0902">Two-component regulatory system</keyword>
<dbReference type="Proteomes" id="UP001207930">
    <property type="component" value="Unassembled WGS sequence"/>
</dbReference>
<evidence type="ECO:0000259" key="8">
    <source>
        <dbReference type="PROSITE" id="PS50110"/>
    </source>
</evidence>
<dbReference type="Gene3D" id="3.40.50.2300">
    <property type="match status" value="1"/>
</dbReference>
<keyword evidence="1 6" id="KW-0597">Phosphoprotein</keyword>
<evidence type="ECO:0000256" key="4">
    <source>
        <dbReference type="ARBA" id="ARBA00023125"/>
    </source>
</evidence>
<evidence type="ECO:0000313" key="10">
    <source>
        <dbReference type="EMBL" id="MCW1885885.1"/>
    </source>
</evidence>
<dbReference type="EMBL" id="JAPDDS010000007">
    <property type="protein sequence ID" value="MCW1885885.1"/>
    <property type="molecule type" value="Genomic_DNA"/>
</dbReference>
<feature type="DNA-binding region" description="OmpR/PhoB-type" evidence="7">
    <location>
        <begin position="123"/>
        <end position="216"/>
    </location>
</feature>
<dbReference type="SUPFAM" id="SSF52172">
    <property type="entry name" value="CheY-like"/>
    <property type="match status" value="1"/>
</dbReference>
<dbReference type="InterPro" id="IPR001789">
    <property type="entry name" value="Sig_transdc_resp-reg_receiver"/>
</dbReference>
<dbReference type="InterPro" id="IPR001867">
    <property type="entry name" value="OmpR/PhoB-type_DNA-bd"/>
</dbReference>
<evidence type="ECO:0000256" key="1">
    <source>
        <dbReference type="ARBA" id="ARBA00022553"/>
    </source>
</evidence>
<name>A0ABT3FQM4_9BACT</name>
<dbReference type="Gene3D" id="1.10.10.10">
    <property type="entry name" value="Winged helix-like DNA-binding domain superfamily/Winged helix DNA-binding domain"/>
    <property type="match status" value="1"/>
</dbReference>
<feature type="domain" description="Response regulatory" evidence="8">
    <location>
        <begin position="2"/>
        <end position="115"/>
    </location>
</feature>
<evidence type="ECO:0000259" key="9">
    <source>
        <dbReference type="PROSITE" id="PS51755"/>
    </source>
</evidence>
<keyword evidence="11" id="KW-1185">Reference proteome</keyword>
<dbReference type="Pfam" id="PF00072">
    <property type="entry name" value="Response_reg"/>
    <property type="match status" value="1"/>
</dbReference>
<dbReference type="SMART" id="SM00448">
    <property type="entry name" value="REC"/>
    <property type="match status" value="1"/>
</dbReference>
<proteinExistence type="predicted"/>
<comment type="caution">
    <text evidence="10">The sequence shown here is derived from an EMBL/GenBank/DDBJ whole genome shotgun (WGS) entry which is preliminary data.</text>
</comment>
<dbReference type="CDD" id="cd00383">
    <property type="entry name" value="trans_reg_C"/>
    <property type="match status" value="1"/>
</dbReference>
<organism evidence="10 11">
    <name type="scientific">Luteolibacter flavescens</name>
    <dbReference type="NCBI Taxonomy" id="1859460"/>
    <lineage>
        <taxon>Bacteria</taxon>
        <taxon>Pseudomonadati</taxon>
        <taxon>Verrucomicrobiota</taxon>
        <taxon>Verrucomicrobiia</taxon>
        <taxon>Verrucomicrobiales</taxon>
        <taxon>Verrucomicrobiaceae</taxon>
        <taxon>Luteolibacter</taxon>
    </lineage>
</organism>
<reference evidence="10 11" key="1">
    <citation type="submission" date="2022-10" db="EMBL/GenBank/DDBJ databases">
        <title>Luteolibacter flavescens strain MCCC 1K03193, whole genome shotgun sequencing project.</title>
        <authorList>
            <person name="Zhao G."/>
            <person name="Shen L."/>
        </authorList>
    </citation>
    <scope>NUCLEOTIDE SEQUENCE [LARGE SCALE GENOMIC DNA]</scope>
    <source>
        <strain evidence="10 11">MCCC 1K03193</strain>
    </source>
</reference>
<dbReference type="PROSITE" id="PS50110">
    <property type="entry name" value="RESPONSE_REGULATORY"/>
    <property type="match status" value="1"/>
</dbReference>
<gene>
    <name evidence="10" type="ORF">OKA04_14190</name>
</gene>
<dbReference type="Pfam" id="PF00486">
    <property type="entry name" value="Trans_reg_C"/>
    <property type="match status" value="1"/>
</dbReference>
<dbReference type="RefSeq" id="WP_264501842.1">
    <property type="nucleotide sequence ID" value="NZ_JAPDDS010000007.1"/>
</dbReference>
<dbReference type="PROSITE" id="PS51755">
    <property type="entry name" value="OMPR_PHOB"/>
    <property type="match status" value="1"/>
</dbReference>
<evidence type="ECO:0000256" key="7">
    <source>
        <dbReference type="PROSITE-ProRule" id="PRU01091"/>
    </source>
</evidence>
<dbReference type="InterPro" id="IPR039420">
    <property type="entry name" value="WalR-like"/>
</dbReference>
<evidence type="ECO:0000256" key="5">
    <source>
        <dbReference type="ARBA" id="ARBA00023163"/>
    </source>
</evidence>
<dbReference type="SMART" id="SM00862">
    <property type="entry name" value="Trans_reg_C"/>
    <property type="match status" value="1"/>
</dbReference>
<dbReference type="PANTHER" id="PTHR48111">
    <property type="entry name" value="REGULATOR OF RPOS"/>
    <property type="match status" value="1"/>
</dbReference>
<dbReference type="InterPro" id="IPR011006">
    <property type="entry name" value="CheY-like_superfamily"/>
</dbReference>
<feature type="modified residue" description="4-aspartylphosphate" evidence="6">
    <location>
        <position position="51"/>
    </location>
</feature>
<evidence type="ECO:0000256" key="6">
    <source>
        <dbReference type="PROSITE-ProRule" id="PRU00169"/>
    </source>
</evidence>
<keyword evidence="4 7" id="KW-0238">DNA-binding</keyword>
<dbReference type="PANTHER" id="PTHR48111:SF1">
    <property type="entry name" value="TWO-COMPONENT RESPONSE REGULATOR ORR33"/>
    <property type="match status" value="1"/>
</dbReference>
<evidence type="ECO:0000256" key="3">
    <source>
        <dbReference type="ARBA" id="ARBA00023015"/>
    </source>
</evidence>
<evidence type="ECO:0000256" key="2">
    <source>
        <dbReference type="ARBA" id="ARBA00023012"/>
    </source>
</evidence>
<keyword evidence="3" id="KW-0805">Transcription regulation</keyword>